<keyword evidence="3 4" id="KW-0040">ANK repeat</keyword>
<comment type="similarity">
    <text evidence="1">Belongs to the ANKRD34 family.</text>
</comment>
<dbReference type="InterPro" id="IPR002110">
    <property type="entry name" value="Ankyrin_rpt"/>
</dbReference>
<dbReference type="EMBL" id="QBIY01012241">
    <property type="protein sequence ID" value="RXN26386.1"/>
    <property type="molecule type" value="Genomic_DNA"/>
</dbReference>
<evidence type="ECO:0000313" key="7">
    <source>
        <dbReference type="Proteomes" id="UP000290572"/>
    </source>
</evidence>
<reference evidence="6 7" key="1">
    <citation type="submission" date="2018-03" db="EMBL/GenBank/DDBJ databases">
        <title>Draft genome sequence of Rohu Carp (Labeo rohita).</title>
        <authorList>
            <person name="Das P."/>
            <person name="Kushwaha B."/>
            <person name="Joshi C.G."/>
            <person name="Kumar D."/>
            <person name="Nagpure N.S."/>
            <person name="Sahoo L."/>
            <person name="Das S.P."/>
            <person name="Bit A."/>
            <person name="Patnaik S."/>
            <person name="Meher P.K."/>
            <person name="Jayasankar P."/>
            <person name="Koringa P.G."/>
            <person name="Patel N.V."/>
            <person name="Hinsu A.T."/>
            <person name="Kumar R."/>
            <person name="Pandey M."/>
            <person name="Agarwal S."/>
            <person name="Srivastava S."/>
            <person name="Singh M."/>
            <person name="Iquebal M.A."/>
            <person name="Jaiswal S."/>
            <person name="Angadi U.B."/>
            <person name="Kumar N."/>
            <person name="Raza M."/>
            <person name="Shah T.M."/>
            <person name="Rai A."/>
            <person name="Jena J.K."/>
        </authorList>
    </citation>
    <scope>NUCLEOTIDE SEQUENCE [LARGE SCALE GENOMIC DNA]</scope>
    <source>
        <strain evidence="6">DASCIFA01</strain>
        <tissue evidence="6">Testis</tissue>
    </source>
</reference>
<dbReference type="PROSITE" id="PS50088">
    <property type="entry name" value="ANK_REPEAT"/>
    <property type="match status" value="2"/>
</dbReference>
<evidence type="ECO:0000256" key="3">
    <source>
        <dbReference type="ARBA" id="ARBA00023043"/>
    </source>
</evidence>
<evidence type="ECO:0000256" key="2">
    <source>
        <dbReference type="ARBA" id="ARBA00022737"/>
    </source>
</evidence>
<dbReference type="Pfam" id="PF12796">
    <property type="entry name" value="Ank_2"/>
    <property type="match status" value="1"/>
</dbReference>
<dbReference type="PANTHER" id="PTHR24156:SF1">
    <property type="entry name" value="ANKYRIN REPEAT DOMAIN-CONTAINING PROTEIN 34B"/>
    <property type="match status" value="1"/>
</dbReference>
<dbReference type="SMART" id="SM00248">
    <property type="entry name" value="ANK"/>
    <property type="match status" value="3"/>
</dbReference>
<dbReference type="SUPFAM" id="SSF48403">
    <property type="entry name" value="Ankyrin repeat"/>
    <property type="match status" value="1"/>
</dbReference>
<dbReference type="Proteomes" id="UP000290572">
    <property type="component" value="Unassembled WGS sequence"/>
</dbReference>
<feature type="compositionally biased region" description="Polar residues" evidence="5">
    <location>
        <begin position="448"/>
        <end position="458"/>
    </location>
</feature>
<dbReference type="PROSITE" id="PS50297">
    <property type="entry name" value="ANK_REP_REGION"/>
    <property type="match status" value="1"/>
</dbReference>
<protein>
    <submittedName>
        <fullName evidence="6">Ankyrin repeat domain-containing 34B-like protein</fullName>
    </submittedName>
</protein>
<accession>A0A498N729</accession>
<keyword evidence="2" id="KW-0677">Repeat</keyword>
<comment type="caution">
    <text evidence="6">The sequence shown here is derived from an EMBL/GenBank/DDBJ whole genome shotgun (WGS) entry which is preliminary data.</text>
</comment>
<dbReference type="Pfam" id="PF13637">
    <property type="entry name" value="Ank_4"/>
    <property type="match status" value="1"/>
</dbReference>
<evidence type="ECO:0000313" key="6">
    <source>
        <dbReference type="EMBL" id="RXN26386.1"/>
    </source>
</evidence>
<feature type="region of interest" description="Disordered" evidence="5">
    <location>
        <begin position="447"/>
        <end position="485"/>
    </location>
</feature>
<keyword evidence="7" id="KW-1185">Reference proteome</keyword>
<evidence type="ECO:0000256" key="5">
    <source>
        <dbReference type="SAM" id="MobiDB-lite"/>
    </source>
</evidence>
<name>A0A498N729_LABRO</name>
<dbReference type="Gene3D" id="1.25.40.20">
    <property type="entry name" value="Ankyrin repeat-containing domain"/>
    <property type="match status" value="1"/>
</dbReference>
<dbReference type="STRING" id="84645.A0A498N729"/>
<gene>
    <name evidence="6" type="ORF">ROHU_020865</name>
</gene>
<feature type="compositionally biased region" description="Basic and acidic residues" evidence="5">
    <location>
        <begin position="460"/>
        <end position="471"/>
    </location>
</feature>
<dbReference type="InterPro" id="IPR036770">
    <property type="entry name" value="Ankyrin_rpt-contain_sf"/>
</dbReference>
<proteinExistence type="inferred from homology"/>
<dbReference type="InterPro" id="IPR042637">
    <property type="entry name" value="AN34A/B/C"/>
</dbReference>
<dbReference type="PANTHER" id="PTHR24156">
    <property type="entry name" value="ANK_REP_REGION DOMAIN-CONTAINING PROTEIN"/>
    <property type="match status" value="1"/>
</dbReference>
<dbReference type="AlphaFoldDB" id="A0A498N729"/>
<organism evidence="6 7">
    <name type="scientific">Labeo rohita</name>
    <name type="common">Indian major carp</name>
    <name type="synonym">Cyprinus rohita</name>
    <dbReference type="NCBI Taxonomy" id="84645"/>
    <lineage>
        <taxon>Eukaryota</taxon>
        <taxon>Metazoa</taxon>
        <taxon>Chordata</taxon>
        <taxon>Craniata</taxon>
        <taxon>Vertebrata</taxon>
        <taxon>Euteleostomi</taxon>
        <taxon>Actinopterygii</taxon>
        <taxon>Neopterygii</taxon>
        <taxon>Teleostei</taxon>
        <taxon>Ostariophysi</taxon>
        <taxon>Cypriniformes</taxon>
        <taxon>Cyprinidae</taxon>
        <taxon>Labeoninae</taxon>
        <taxon>Labeonini</taxon>
        <taxon>Labeo</taxon>
    </lineage>
</organism>
<sequence>MRVISHEKSFSNGLTVPYSHCDKDHATPNLVPLFTGFVNGSIRDPRQVRVTVKEVKMEGPQVVNTDGNSLLKAVYLSRLRLTRLLLEGGAYINESNECGETPLMVACRSRHMDHQSVSKAKMVGYLLESGADPNIQDKSGKTALMHACLEQAGSEVVALLLGSGADPCLEDHNGSSALIYAINASDEDTLKILMDACKARGKEIIIITPDKLACGRQTAKQYLPIPPLTMVEQWSSGIVPCASPSDILLSTSPQGTLSSSPTEHMFSFQDLQSMTNSQPTSPSHQVPLVNSRLSKIHNLQRLHSEPWLKIPQSFLAQQFVKSNSATEDLPDITPEEEMTFRMNRLVFDNTPLSRHCSVDLKEANSLSHSLSRGSINEGLRPEGALCRNMSFDSLSSLHSLSHPNLHCKSSVEALPAEKYPDKSLPNLAVSSLRNIIQRRKLGMDHYSSDSQLSVSLANSPEDRKGQLEKRKLANSRSPTLVGSRESLENASLTHLHRRNPISYERRGSGALLDPISHPRAGFLPPLNQHAPIPNITGSGSNKTVCGIAAGTKPCIPSAPAGFPKDLKTRKMLMRRHSMQTEQLKRHGDFTEIFGH</sequence>
<evidence type="ECO:0000256" key="1">
    <source>
        <dbReference type="ARBA" id="ARBA00010029"/>
    </source>
</evidence>
<feature type="repeat" description="ANK" evidence="4">
    <location>
        <begin position="98"/>
        <end position="138"/>
    </location>
</feature>
<evidence type="ECO:0000256" key="4">
    <source>
        <dbReference type="PROSITE-ProRule" id="PRU00023"/>
    </source>
</evidence>
<feature type="repeat" description="ANK" evidence="4">
    <location>
        <begin position="139"/>
        <end position="172"/>
    </location>
</feature>